<dbReference type="Gene3D" id="2.115.10.20">
    <property type="entry name" value="Glycosyl hydrolase domain, family 43"/>
    <property type="match status" value="1"/>
</dbReference>
<dbReference type="CDD" id="cd08999">
    <property type="entry name" value="GH43_ABN-like"/>
    <property type="match status" value="1"/>
</dbReference>
<evidence type="ECO:0000256" key="3">
    <source>
        <dbReference type="ARBA" id="ARBA00023295"/>
    </source>
</evidence>
<dbReference type="Proteomes" id="UP001303373">
    <property type="component" value="Chromosome 5"/>
</dbReference>
<dbReference type="EMBL" id="CP138584">
    <property type="protein sequence ID" value="WPH00780.1"/>
    <property type="molecule type" value="Genomic_DNA"/>
</dbReference>
<gene>
    <name evidence="8" type="ORF">R9X50_00361000</name>
</gene>
<proteinExistence type="inferred from homology"/>
<evidence type="ECO:0000256" key="7">
    <source>
        <dbReference type="SAM" id="SignalP"/>
    </source>
</evidence>
<protein>
    <submittedName>
        <fullName evidence="8">Arabinanase/levansucrase/invertase</fullName>
    </submittedName>
</protein>
<feature type="site" description="Important for catalytic activity, responsible for pKa modulation of the active site Glu and correct orientation of both the proton donor and substrate" evidence="5">
    <location>
        <position position="176"/>
    </location>
</feature>
<keyword evidence="9" id="KW-1185">Reference proteome</keyword>
<reference evidence="8 9" key="1">
    <citation type="submission" date="2023-11" db="EMBL/GenBank/DDBJ databases">
        <title>An acidophilic fungus is an integral part of prey digestion in a carnivorous sundew plant.</title>
        <authorList>
            <person name="Tsai I.J."/>
        </authorList>
    </citation>
    <scope>NUCLEOTIDE SEQUENCE [LARGE SCALE GENOMIC DNA]</scope>
    <source>
        <strain evidence="8">169a</strain>
    </source>
</reference>
<dbReference type="PANTHER" id="PTHR42812:SF5">
    <property type="entry name" value="ENDO-ARABINASE"/>
    <property type="match status" value="1"/>
</dbReference>
<evidence type="ECO:0000313" key="9">
    <source>
        <dbReference type="Proteomes" id="UP001303373"/>
    </source>
</evidence>
<evidence type="ECO:0000256" key="5">
    <source>
        <dbReference type="PIRSR" id="PIRSR606710-2"/>
    </source>
</evidence>
<feature type="active site" description="Proton donor" evidence="4">
    <location>
        <position position="235"/>
    </location>
</feature>
<evidence type="ECO:0000256" key="6">
    <source>
        <dbReference type="RuleBase" id="RU361187"/>
    </source>
</evidence>
<accession>A0AAQ3RA08</accession>
<dbReference type="PANTHER" id="PTHR42812">
    <property type="entry name" value="BETA-XYLOSIDASE"/>
    <property type="match status" value="1"/>
</dbReference>
<feature type="active site" description="Proton acceptor" evidence="4">
    <location>
        <position position="52"/>
    </location>
</feature>
<evidence type="ECO:0000256" key="1">
    <source>
        <dbReference type="ARBA" id="ARBA00009865"/>
    </source>
</evidence>
<evidence type="ECO:0000313" key="8">
    <source>
        <dbReference type="EMBL" id="WPH00780.1"/>
    </source>
</evidence>
<dbReference type="Pfam" id="PF04616">
    <property type="entry name" value="Glyco_hydro_43"/>
    <property type="match status" value="1"/>
</dbReference>
<comment type="similarity">
    <text evidence="1 6">Belongs to the glycosyl hydrolase 43 family.</text>
</comment>
<evidence type="ECO:0000256" key="4">
    <source>
        <dbReference type="PIRSR" id="PIRSR606710-1"/>
    </source>
</evidence>
<keyword evidence="3 6" id="KW-0326">Glycosidase</keyword>
<feature type="signal peptide" evidence="7">
    <location>
        <begin position="1"/>
        <end position="21"/>
    </location>
</feature>
<dbReference type="GO" id="GO:0005975">
    <property type="term" value="P:carbohydrate metabolic process"/>
    <property type="evidence" value="ECO:0007669"/>
    <property type="project" value="InterPro"/>
</dbReference>
<keyword evidence="7" id="KW-0732">Signal</keyword>
<dbReference type="InterPro" id="IPR023296">
    <property type="entry name" value="Glyco_hydro_beta-prop_sf"/>
</dbReference>
<evidence type="ECO:0000256" key="2">
    <source>
        <dbReference type="ARBA" id="ARBA00022801"/>
    </source>
</evidence>
<name>A0AAQ3RA08_9PEZI</name>
<dbReference type="SUPFAM" id="SSF75005">
    <property type="entry name" value="Arabinanase/levansucrase/invertase"/>
    <property type="match status" value="1"/>
</dbReference>
<feature type="chain" id="PRO_5042926745" evidence="7">
    <location>
        <begin position="22"/>
        <end position="332"/>
    </location>
</feature>
<sequence length="332" mass="35511">MFRLLSFIAALWALLFQICVASPILGANIERNSLAKRDTIVGPKIGGANFADPCILKVDFTWYAFATRTIGSSIHIQVATSTDFVNWNLVRNSDGSQWDALPNLPKWVYANSPNTWAPDVNRMDDGTFVMYYSASTSFSTQHHCLGAATSKNILGPYTSTSDNALICNIPAGGAIDPSGYNDNGQRYLLWKIDGNSDGKPTPIRITKVAKDGVTLQGQISTILNNEGAADGNIIEAPSLAKSASGTYFLFFSPGLFTTSRYSVSYATASNILGPYTRNPTPMIATGTDGLTSPGGADIDHDASHVVFHANSKSGRSMYTARLTLNGNTASIG</sequence>
<dbReference type="InterPro" id="IPR051795">
    <property type="entry name" value="Glycosyl_Hydrlase_43"/>
</dbReference>
<dbReference type="InterPro" id="IPR006710">
    <property type="entry name" value="Glyco_hydro_43"/>
</dbReference>
<keyword evidence="2 6" id="KW-0378">Hydrolase</keyword>
<dbReference type="GO" id="GO:0004553">
    <property type="term" value="F:hydrolase activity, hydrolyzing O-glycosyl compounds"/>
    <property type="evidence" value="ECO:0007669"/>
    <property type="project" value="InterPro"/>
</dbReference>
<organism evidence="8 9">
    <name type="scientific">Acrodontium crateriforme</name>
    <dbReference type="NCBI Taxonomy" id="150365"/>
    <lineage>
        <taxon>Eukaryota</taxon>
        <taxon>Fungi</taxon>
        <taxon>Dikarya</taxon>
        <taxon>Ascomycota</taxon>
        <taxon>Pezizomycotina</taxon>
        <taxon>Dothideomycetes</taxon>
        <taxon>Dothideomycetidae</taxon>
        <taxon>Mycosphaerellales</taxon>
        <taxon>Teratosphaeriaceae</taxon>
        <taxon>Acrodontium</taxon>
    </lineage>
</organism>
<dbReference type="AlphaFoldDB" id="A0AAQ3RA08"/>